<evidence type="ECO:0000256" key="1">
    <source>
        <dbReference type="SAM" id="MobiDB-lite"/>
    </source>
</evidence>
<proteinExistence type="predicted"/>
<dbReference type="PANTHER" id="PTHR33490">
    <property type="entry name" value="BLR5614 PROTEIN-RELATED"/>
    <property type="match status" value="1"/>
</dbReference>
<protein>
    <submittedName>
        <fullName evidence="3">IMP dehydrogenase</fullName>
    </submittedName>
</protein>
<name>A0A225NG92_9RHOB</name>
<sequence>MAIKASIRHVTHYKYDRPVTLSPQIIRLRPAPHNRTRVISHALRVSPGTHFVNHQQDPYGNWLARFVFPEPVREFKIEVDLVADMTVWNPFDFFIEDTAEFWPFDYPEDLGTDLSIYRTPEETGPALDAYLKTIPRKKEKTIDFLVEVNRKLEQHIDYIVRMEPGVQTPDETLTIGKGSCRDTSWLLVQILRSLGFAARFVSGYLIQLKPDLQALDGPSGTDHDFTDLHAWCEVYLPGAGWIGLDPTSGLLTGESHIPLAATPHYRNAAPIVGGYSGHKDTETEFEFEMEVTRVAEHPRITKPFSEESWQALDALGRKVDAVMKDQDMRLTMGGEPTFVSIDDFQSEEWNTAAVGPMKRGLADQLIRRLRDRFAPGGMLHYGQGKWYPGETLPRWTFSLYWRRDGVPIWKDADMVALEDSKTSVTPEKSGLFLKTFADQLGLDPDYVQPAYEDPVEWILKEAELPPNVTPDDPKLKDPEARARIARVFARGLGDPAGFVLPIQRWQSKAKTERWRSELWRPRRGHLYLIPGDSPVGFRLPLGSLPYIPPNAYPYTYPTDPTVEREDLPDYLSEVEKQKADILKTLERIAKEEAETLPEVTEGRAQPSEAGQDLGERQEMNRQRLMPEDAGDPDGGAVRTAIAVEPRDGRLCVFMPPVEALEDYLELLARVEATAKALDLPVHVEGYTPPHDPRLNVIKVAPDPGVIEVNIHPATSWEECVEITNAVYEEARQTRLGADKFMIDGKHTGTGGGNHVVVGGETPNDSPFLRRPDLLRSLILHWLRHPSLSYLFSGTFIGPTSQAPRIDEARHDTLYELEIALSQIPAPHEGQPPQPWLVDRLLRNILIDVTGNTHRAEICIDKLYSPDGPTGRLGLVEFRGFEMPPDAKMSLAQQVLIRALLARFWLNPIKGKPVRWGTALHDRFMLPHFVWEDFMDVLRDLSEHGFDLRPEWYEAQTEFRFPFAGEVEYDGVHLEVRQALEPWHVMGERGAIGGTVRYTDSSVERMQVQLTSNDPDRYIVACNQRAVPLTATGRSGVSIGGVRFKAWQPAESLHPVLPVNAPLVFDIFDTWTGRSLGGCTYHVAHPGGRNYDTFPINTNEADARRLARFEKFGHTPGSYWPAVERTHPDFPMTLDLRRAPGL</sequence>
<evidence type="ECO:0000313" key="3">
    <source>
        <dbReference type="EMBL" id="OWU72496.1"/>
    </source>
</evidence>
<dbReference type="OrthoDB" id="9804023at2"/>
<comment type="caution">
    <text evidence="3">The sequence shown here is derived from an EMBL/GenBank/DDBJ whole genome shotgun (WGS) entry which is preliminary data.</text>
</comment>
<dbReference type="Gene3D" id="3.10.620.30">
    <property type="match status" value="1"/>
</dbReference>
<feature type="region of interest" description="Disordered" evidence="1">
    <location>
        <begin position="593"/>
        <end position="617"/>
    </location>
</feature>
<dbReference type="Proteomes" id="UP000215377">
    <property type="component" value="Unassembled WGS sequence"/>
</dbReference>
<dbReference type="AlphaFoldDB" id="A0A225NG92"/>
<dbReference type="Pfam" id="PF08379">
    <property type="entry name" value="Bact_transglu_N"/>
    <property type="match status" value="1"/>
</dbReference>
<dbReference type="Pfam" id="PF01841">
    <property type="entry name" value="Transglut_core"/>
    <property type="match status" value="1"/>
</dbReference>
<dbReference type="PANTHER" id="PTHR33490:SF1">
    <property type="entry name" value="SLL1233 PROTEIN"/>
    <property type="match status" value="1"/>
</dbReference>
<evidence type="ECO:0000313" key="4">
    <source>
        <dbReference type="Proteomes" id="UP000215377"/>
    </source>
</evidence>
<feature type="domain" description="Transglutaminase-like" evidence="2">
    <location>
        <begin position="172"/>
        <end position="248"/>
    </location>
</feature>
<gene>
    <name evidence="3" type="ORF">ATO3_15525</name>
</gene>
<dbReference type="InterPro" id="IPR018667">
    <property type="entry name" value="DUF2126"/>
</dbReference>
<dbReference type="RefSeq" id="WP_088650805.1">
    <property type="nucleotide sequence ID" value="NZ_AQQR01000006.1"/>
</dbReference>
<reference evidence="3 4" key="1">
    <citation type="submission" date="2013-04" db="EMBL/GenBank/DDBJ databases">
        <title>Oceanicola sp. 22II1-22F33 Genome Sequencing.</title>
        <authorList>
            <person name="Lai Q."/>
            <person name="Li G."/>
            <person name="Shao Z."/>
        </authorList>
    </citation>
    <scope>NUCLEOTIDE SEQUENCE [LARGE SCALE GENOMIC DNA]</scope>
    <source>
        <strain evidence="3 4">22II1-22F33</strain>
    </source>
</reference>
<accession>A0A225NG92</accession>
<dbReference type="InterPro" id="IPR038765">
    <property type="entry name" value="Papain-like_cys_pep_sf"/>
</dbReference>
<dbReference type="InterPro" id="IPR013589">
    <property type="entry name" value="Bac_transglu_N"/>
</dbReference>
<evidence type="ECO:0000259" key="2">
    <source>
        <dbReference type="SMART" id="SM00460"/>
    </source>
</evidence>
<dbReference type="EMBL" id="AQQR01000006">
    <property type="protein sequence ID" value="OWU72496.1"/>
    <property type="molecule type" value="Genomic_DNA"/>
</dbReference>
<dbReference type="SMART" id="SM00460">
    <property type="entry name" value="TGc"/>
    <property type="match status" value="1"/>
</dbReference>
<keyword evidence="4" id="KW-1185">Reference proteome</keyword>
<dbReference type="Pfam" id="PF09899">
    <property type="entry name" value="DUF2126"/>
    <property type="match status" value="1"/>
</dbReference>
<dbReference type="SUPFAM" id="SSF54001">
    <property type="entry name" value="Cysteine proteinases"/>
    <property type="match status" value="1"/>
</dbReference>
<organism evidence="3 4">
    <name type="scientific">Marinibacterium profundimaris</name>
    <dbReference type="NCBI Taxonomy" id="1679460"/>
    <lineage>
        <taxon>Bacteria</taxon>
        <taxon>Pseudomonadati</taxon>
        <taxon>Pseudomonadota</taxon>
        <taxon>Alphaproteobacteria</taxon>
        <taxon>Rhodobacterales</taxon>
        <taxon>Paracoccaceae</taxon>
        <taxon>Marinibacterium</taxon>
    </lineage>
</organism>
<dbReference type="InterPro" id="IPR002931">
    <property type="entry name" value="Transglutaminase-like"/>
</dbReference>